<dbReference type="AlphaFoldDB" id="A0A8H3VG13"/>
<feature type="region of interest" description="Disordered" evidence="1">
    <location>
        <begin position="1"/>
        <end position="79"/>
    </location>
</feature>
<feature type="region of interest" description="Disordered" evidence="1">
    <location>
        <begin position="443"/>
        <end position="471"/>
    </location>
</feature>
<comment type="caution">
    <text evidence="2">The sequence shown here is derived from an EMBL/GenBank/DDBJ whole genome shotgun (WGS) entry which is preliminary data.</text>
</comment>
<evidence type="ECO:0000313" key="3">
    <source>
        <dbReference type="Proteomes" id="UP000447873"/>
    </source>
</evidence>
<gene>
    <name evidence="2" type="ORF">EG328_005876</name>
</gene>
<evidence type="ECO:0000313" key="2">
    <source>
        <dbReference type="EMBL" id="KAE9986373.1"/>
    </source>
</evidence>
<reference evidence="2 3" key="1">
    <citation type="submission" date="2018-12" db="EMBL/GenBank/DDBJ databases">
        <title>Venturia inaequalis Genome Resource.</title>
        <authorList>
            <person name="Lichtner F.J."/>
        </authorList>
    </citation>
    <scope>NUCLEOTIDE SEQUENCE [LARGE SCALE GENOMIC DNA]</scope>
    <source>
        <strain evidence="2 3">120213</strain>
    </source>
</reference>
<feature type="compositionally biased region" description="Polar residues" evidence="1">
    <location>
        <begin position="34"/>
        <end position="48"/>
    </location>
</feature>
<feature type="compositionally biased region" description="Low complexity" evidence="1">
    <location>
        <begin position="449"/>
        <end position="469"/>
    </location>
</feature>
<name>A0A8H3VG13_VENIN</name>
<protein>
    <recommendedName>
        <fullName evidence="4">F-box domain-containing protein</fullName>
    </recommendedName>
</protein>
<organism evidence="2 3">
    <name type="scientific">Venturia inaequalis</name>
    <name type="common">Apple scab fungus</name>
    <dbReference type="NCBI Taxonomy" id="5025"/>
    <lineage>
        <taxon>Eukaryota</taxon>
        <taxon>Fungi</taxon>
        <taxon>Dikarya</taxon>
        <taxon>Ascomycota</taxon>
        <taxon>Pezizomycotina</taxon>
        <taxon>Dothideomycetes</taxon>
        <taxon>Pleosporomycetidae</taxon>
        <taxon>Venturiales</taxon>
        <taxon>Venturiaceae</taxon>
        <taxon>Venturia</taxon>
    </lineage>
</organism>
<dbReference type="EMBL" id="WNWS01000031">
    <property type="protein sequence ID" value="KAE9986373.1"/>
    <property type="molecule type" value="Genomic_DNA"/>
</dbReference>
<evidence type="ECO:0008006" key="4">
    <source>
        <dbReference type="Google" id="ProtNLM"/>
    </source>
</evidence>
<accession>A0A8H3VG13</accession>
<dbReference type="SUPFAM" id="SSF52047">
    <property type="entry name" value="RNI-like"/>
    <property type="match status" value="1"/>
</dbReference>
<proteinExistence type="predicted"/>
<sequence>MEAPAYPPRRNSSQIANGINRNDHSPTKGVFNNAKATSTSSGALSNEATHGRGSSIHDRTGPSGRKSSSPAFVVGKENPSEREIPSSYIYSTSPVPIQGDYKRMKQLPLALILMIVGFLDDVGDIARVTRASKLLYYLTLPKLYERVTLHSYPEIRYKDGRAEGFGSGSPFSMALDGLVSRNIGSYVRDLRLEGSWKEVGLEDFEKGRVPDNSMMLNIVVKAALDKMEKLESFCWKLSSKPLRTIYQGLGSRTTLQSLTIRFPSNRIPRPTVLMPGIPTLKSLHLLNIDPLCYPDDPSILLLQSKKLSSLKLEWSPRMRREKEPSISLQQFFSRCVRANYKIPLKHYGMKNLYCRKDAEMDQAFDTMQLESVHFINCVDPTDQATVFIDRTWMLENTSTENTMRNMKELKIDRLDVHNGQPFGVFEGFEGIYLVSPEGPLKALGQLSGTPTPSTPSASASPTPSTPSASEYSRTMVASGSSYIATITSRHGPSLKKLLLSDLWALSASVVLSVVEACPNLEQLGLCIENNDVDVLRQSMPFLKNLKALRILVREENETYRKIEEMGDEWHCYIMGQKCAQKEFLGLRWLGIGPRIYELREVVEEEGKGPRRVVRPASLEDVKHIEIWALDNLDL</sequence>
<dbReference type="Proteomes" id="UP000447873">
    <property type="component" value="Unassembled WGS sequence"/>
</dbReference>
<dbReference type="Gene3D" id="3.80.10.10">
    <property type="entry name" value="Ribonuclease Inhibitor"/>
    <property type="match status" value="1"/>
</dbReference>
<feature type="compositionally biased region" description="Polar residues" evidence="1">
    <location>
        <begin position="10"/>
        <end position="20"/>
    </location>
</feature>
<dbReference type="InterPro" id="IPR032675">
    <property type="entry name" value="LRR_dom_sf"/>
</dbReference>
<evidence type="ECO:0000256" key="1">
    <source>
        <dbReference type="SAM" id="MobiDB-lite"/>
    </source>
</evidence>